<feature type="non-terminal residue" evidence="3">
    <location>
        <position position="1"/>
    </location>
</feature>
<dbReference type="EMBL" id="CAJOAZ010027335">
    <property type="protein sequence ID" value="CAF4408868.1"/>
    <property type="molecule type" value="Genomic_DNA"/>
</dbReference>
<comment type="caution">
    <text evidence="3">The sequence shown here is derived from an EMBL/GenBank/DDBJ whole genome shotgun (WGS) entry which is preliminary data.</text>
</comment>
<evidence type="ECO:0000313" key="4">
    <source>
        <dbReference type="Proteomes" id="UP000663844"/>
    </source>
</evidence>
<accession>A0A820PV48</accession>
<protein>
    <recommendedName>
        <fullName evidence="5">NHL repeat-containing protein</fullName>
    </recommendedName>
</protein>
<reference evidence="3" key="1">
    <citation type="submission" date="2021-02" db="EMBL/GenBank/DDBJ databases">
        <authorList>
            <person name="Nowell W R."/>
        </authorList>
    </citation>
    <scope>NUCLEOTIDE SEQUENCE</scope>
</reference>
<keyword evidence="1" id="KW-0677">Repeat</keyword>
<sequence length="64" mass="6925">HRIIGSDANGFRCIAACSGAGSTATQLYYPLAISFDSYGNIYVADQYNHRIQMFLIATNSCGKS</sequence>
<evidence type="ECO:0000256" key="1">
    <source>
        <dbReference type="ARBA" id="ARBA00022737"/>
    </source>
</evidence>
<dbReference type="Gene3D" id="2.120.10.30">
    <property type="entry name" value="TolB, C-terminal domain"/>
    <property type="match status" value="1"/>
</dbReference>
<gene>
    <name evidence="3" type="ORF">OXD698_LOCUS51907</name>
</gene>
<dbReference type="Pfam" id="PF01436">
    <property type="entry name" value="NHL"/>
    <property type="match status" value="1"/>
</dbReference>
<dbReference type="InterPro" id="IPR011042">
    <property type="entry name" value="6-blade_b-propeller_TolB-like"/>
</dbReference>
<feature type="repeat" description="NHL" evidence="2">
    <location>
        <begin position="21"/>
        <end position="54"/>
    </location>
</feature>
<evidence type="ECO:0000313" key="3">
    <source>
        <dbReference type="EMBL" id="CAF4408868.1"/>
    </source>
</evidence>
<dbReference type="AlphaFoldDB" id="A0A820PV48"/>
<dbReference type="InterPro" id="IPR001258">
    <property type="entry name" value="NHL_repeat"/>
</dbReference>
<proteinExistence type="predicted"/>
<evidence type="ECO:0008006" key="5">
    <source>
        <dbReference type="Google" id="ProtNLM"/>
    </source>
</evidence>
<dbReference type="SUPFAM" id="SSF63829">
    <property type="entry name" value="Calcium-dependent phosphotriesterase"/>
    <property type="match status" value="1"/>
</dbReference>
<dbReference type="PROSITE" id="PS51125">
    <property type="entry name" value="NHL"/>
    <property type="match status" value="1"/>
</dbReference>
<name>A0A820PV48_9BILA</name>
<dbReference type="Proteomes" id="UP000663844">
    <property type="component" value="Unassembled WGS sequence"/>
</dbReference>
<evidence type="ECO:0000256" key="2">
    <source>
        <dbReference type="PROSITE-ProRule" id="PRU00504"/>
    </source>
</evidence>
<organism evidence="3 4">
    <name type="scientific">Adineta steineri</name>
    <dbReference type="NCBI Taxonomy" id="433720"/>
    <lineage>
        <taxon>Eukaryota</taxon>
        <taxon>Metazoa</taxon>
        <taxon>Spiralia</taxon>
        <taxon>Gnathifera</taxon>
        <taxon>Rotifera</taxon>
        <taxon>Eurotatoria</taxon>
        <taxon>Bdelloidea</taxon>
        <taxon>Adinetida</taxon>
        <taxon>Adinetidae</taxon>
        <taxon>Adineta</taxon>
    </lineage>
</organism>